<proteinExistence type="predicted"/>
<dbReference type="RefSeq" id="WP_152203669.1">
    <property type="nucleotide sequence ID" value="NZ_VUKF01000032.1"/>
</dbReference>
<name>A0A7J5UMZ2_9MICO</name>
<dbReference type="EMBL" id="WHJE01000057">
    <property type="protein sequence ID" value="KAE8763752.1"/>
    <property type="molecule type" value="Genomic_DNA"/>
</dbReference>
<dbReference type="Proteomes" id="UP000451860">
    <property type="component" value="Unassembled WGS sequence"/>
</dbReference>
<keyword evidence="1" id="KW-1133">Transmembrane helix</keyword>
<gene>
    <name evidence="2" type="ORF">GB883_12470</name>
</gene>
<evidence type="ECO:0000313" key="3">
    <source>
        <dbReference type="Proteomes" id="UP000451860"/>
    </source>
</evidence>
<feature type="transmembrane region" description="Helical" evidence="1">
    <location>
        <begin position="53"/>
        <end position="76"/>
    </location>
</feature>
<evidence type="ECO:0000256" key="1">
    <source>
        <dbReference type="SAM" id="Phobius"/>
    </source>
</evidence>
<organism evidence="2 3">
    <name type="scientific">Georgenia thermotolerans</name>
    <dbReference type="NCBI Taxonomy" id="527326"/>
    <lineage>
        <taxon>Bacteria</taxon>
        <taxon>Bacillati</taxon>
        <taxon>Actinomycetota</taxon>
        <taxon>Actinomycetes</taxon>
        <taxon>Micrococcales</taxon>
        <taxon>Bogoriellaceae</taxon>
        <taxon>Georgenia</taxon>
    </lineage>
</organism>
<keyword evidence="3" id="KW-1185">Reference proteome</keyword>
<accession>A0A7J5UMZ2</accession>
<keyword evidence="1" id="KW-0812">Transmembrane</keyword>
<dbReference type="AlphaFoldDB" id="A0A7J5UMZ2"/>
<reference evidence="2 3" key="1">
    <citation type="submission" date="2019-10" db="EMBL/GenBank/DDBJ databases">
        <title>Georgenia wutianyii sp. nov. and Georgenia yuyongxinii sp. nov. isolated from plateau pika (Ochotona curzoniae) in the Qinghai-Tibet plateau of China.</title>
        <authorList>
            <person name="Tian Z."/>
        </authorList>
    </citation>
    <scope>NUCLEOTIDE SEQUENCE [LARGE SCALE GENOMIC DNA]</scope>
    <source>
        <strain evidence="2 3">DSM 21501</strain>
    </source>
</reference>
<protein>
    <submittedName>
        <fullName evidence="2">Uncharacterized protein</fullName>
    </submittedName>
</protein>
<comment type="caution">
    <text evidence="2">The sequence shown here is derived from an EMBL/GenBank/DDBJ whole genome shotgun (WGS) entry which is preliminary data.</text>
</comment>
<evidence type="ECO:0000313" key="2">
    <source>
        <dbReference type="EMBL" id="KAE8763752.1"/>
    </source>
</evidence>
<sequence>MTRRTLPVVVLGLVLVAGGLVVARQPRAQFGWVAYTPLSQATLSPGAIVLDRVGIAALVLAAVGVALVGGAVGYALGRRTAPGPPGPGMADDA</sequence>
<keyword evidence="1" id="KW-0472">Membrane</keyword>